<dbReference type="Pfam" id="PF13505">
    <property type="entry name" value="OMP_b-brl"/>
    <property type="match status" value="1"/>
</dbReference>
<name>A0ABR6NIP7_9SPHN</name>
<dbReference type="InterPro" id="IPR011250">
    <property type="entry name" value="OMP/PagP_B-barrel"/>
</dbReference>
<evidence type="ECO:0000256" key="4">
    <source>
        <dbReference type="ARBA" id="ARBA00038306"/>
    </source>
</evidence>
<feature type="domain" description="Outer membrane protein beta-barrel" evidence="6">
    <location>
        <begin position="9"/>
        <end position="216"/>
    </location>
</feature>
<dbReference type="InterPro" id="IPR051692">
    <property type="entry name" value="OMP-like"/>
</dbReference>
<dbReference type="EMBL" id="JACHKA010000001">
    <property type="protein sequence ID" value="MBB5987167.1"/>
    <property type="molecule type" value="Genomic_DNA"/>
</dbReference>
<dbReference type="InterPro" id="IPR027385">
    <property type="entry name" value="Beta-barrel_OMP"/>
</dbReference>
<reference evidence="7 8" key="1">
    <citation type="submission" date="2020-08" db="EMBL/GenBank/DDBJ databases">
        <title>Exploring microbial biodiversity for novel pathways involved in the catabolism of aromatic compounds derived from lignin.</title>
        <authorList>
            <person name="Elkins J."/>
        </authorList>
    </citation>
    <scope>NUCLEOTIDE SEQUENCE [LARGE SCALE GENOMIC DNA]</scope>
    <source>
        <strain evidence="7 8">B1D3A</strain>
    </source>
</reference>
<gene>
    <name evidence="7" type="ORF">HNP60_003141</name>
</gene>
<evidence type="ECO:0000313" key="8">
    <source>
        <dbReference type="Proteomes" id="UP001138540"/>
    </source>
</evidence>
<evidence type="ECO:0000256" key="2">
    <source>
        <dbReference type="ARBA" id="ARBA00022729"/>
    </source>
</evidence>
<dbReference type="PANTHER" id="PTHR34001:SF3">
    <property type="entry name" value="BLL7405 PROTEIN"/>
    <property type="match status" value="1"/>
</dbReference>
<dbReference type="PANTHER" id="PTHR34001">
    <property type="entry name" value="BLL7405 PROTEIN"/>
    <property type="match status" value="1"/>
</dbReference>
<comment type="similarity">
    <text evidence="4">Belongs to the Omp25/RopB family.</text>
</comment>
<evidence type="ECO:0000256" key="3">
    <source>
        <dbReference type="ARBA" id="ARBA00023136"/>
    </source>
</evidence>
<comment type="caution">
    <text evidence="7">The sequence shown here is derived from an EMBL/GenBank/DDBJ whole genome shotgun (WGS) entry which is preliminary data.</text>
</comment>
<organism evidence="7 8">
    <name type="scientific">Sphingobium lignivorans</name>
    <dbReference type="NCBI Taxonomy" id="2735886"/>
    <lineage>
        <taxon>Bacteria</taxon>
        <taxon>Pseudomonadati</taxon>
        <taxon>Pseudomonadota</taxon>
        <taxon>Alphaproteobacteria</taxon>
        <taxon>Sphingomonadales</taxon>
        <taxon>Sphingomonadaceae</taxon>
        <taxon>Sphingobium</taxon>
    </lineage>
</organism>
<dbReference type="Gene3D" id="2.40.160.20">
    <property type="match status" value="1"/>
</dbReference>
<dbReference type="RefSeq" id="WP_184053030.1">
    <property type="nucleotide sequence ID" value="NZ_JACHKA010000001.1"/>
</dbReference>
<protein>
    <submittedName>
        <fullName evidence="7">Outer membrane immunogenic protein</fullName>
    </submittedName>
</protein>
<keyword evidence="8" id="KW-1185">Reference proteome</keyword>
<feature type="chain" id="PRO_5045202874" evidence="5">
    <location>
        <begin position="24"/>
        <end position="216"/>
    </location>
</feature>
<comment type="subcellular location">
    <subcellularLocation>
        <location evidence="1">Membrane</location>
    </subcellularLocation>
</comment>
<feature type="signal peptide" evidence="5">
    <location>
        <begin position="1"/>
        <end position="23"/>
    </location>
</feature>
<sequence>MNKKIVLAALLAASAAWAGQAQAQTIGSFRADVHAGWDRVSIDQHTQGDADADVVTSSEKDDGVIYGGEIGYDLGLGAFSLGAYAGIEGSSAKQCAEVYTEVETCVKAGRNITLGARAGFNVAPRVLLYAKGGYSNGQVRMEYIDHVTAADSFTLSENMDGWHAGAGVQVNLLANSYVKLEYVHTDYSDYSLADGDATISGGFKRDNVLLGVGMRF</sequence>
<accession>A0ABR6NIP7</accession>
<dbReference type="Proteomes" id="UP001138540">
    <property type="component" value="Unassembled WGS sequence"/>
</dbReference>
<proteinExistence type="inferred from homology"/>
<evidence type="ECO:0000259" key="6">
    <source>
        <dbReference type="Pfam" id="PF13505"/>
    </source>
</evidence>
<evidence type="ECO:0000256" key="1">
    <source>
        <dbReference type="ARBA" id="ARBA00004370"/>
    </source>
</evidence>
<keyword evidence="3" id="KW-0472">Membrane</keyword>
<evidence type="ECO:0000313" key="7">
    <source>
        <dbReference type="EMBL" id="MBB5987167.1"/>
    </source>
</evidence>
<dbReference type="SUPFAM" id="SSF56925">
    <property type="entry name" value="OMPA-like"/>
    <property type="match status" value="1"/>
</dbReference>
<evidence type="ECO:0000256" key="5">
    <source>
        <dbReference type="SAM" id="SignalP"/>
    </source>
</evidence>
<keyword evidence="2 5" id="KW-0732">Signal</keyword>